<reference evidence="4" key="1">
    <citation type="submission" date="2025-08" db="UniProtKB">
        <authorList>
            <consortium name="RefSeq"/>
        </authorList>
    </citation>
    <scope>IDENTIFICATION</scope>
    <source>
        <tissue evidence="4">Liver</tissue>
    </source>
</reference>
<evidence type="ECO:0000259" key="2">
    <source>
        <dbReference type="Pfam" id="PF12510"/>
    </source>
</evidence>
<dbReference type="GeneID" id="103067816"/>
<evidence type="ECO:0000313" key="4">
    <source>
        <dbReference type="RefSeq" id="XP_007443012.2"/>
    </source>
</evidence>
<feature type="domain" description="Smoothelin" evidence="2">
    <location>
        <begin position="80"/>
        <end position="128"/>
    </location>
</feature>
<feature type="compositionally biased region" description="Polar residues" evidence="1">
    <location>
        <begin position="294"/>
        <end position="306"/>
    </location>
</feature>
<evidence type="ECO:0000256" key="1">
    <source>
        <dbReference type="SAM" id="MobiDB-lite"/>
    </source>
</evidence>
<feature type="domain" description="Smoothelin" evidence="2">
    <location>
        <begin position="1"/>
        <end position="41"/>
    </location>
</feature>
<name>A0A9F2RD01_PYTBI</name>
<dbReference type="InterPro" id="IPR022189">
    <property type="entry name" value="SMTN"/>
</dbReference>
<dbReference type="OrthoDB" id="8936296at2759"/>
<dbReference type="Proteomes" id="UP000695026">
    <property type="component" value="Unplaced"/>
</dbReference>
<dbReference type="Pfam" id="PF12510">
    <property type="entry name" value="Smoothelin"/>
    <property type="match status" value="2"/>
</dbReference>
<evidence type="ECO:0000313" key="3">
    <source>
        <dbReference type="Proteomes" id="UP000695026"/>
    </source>
</evidence>
<accession>A0A9F2RD01</accession>
<protein>
    <submittedName>
        <fullName evidence="4">Smoothelin-like</fullName>
    </submittedName>
</protein>
<proteinExistence type="predicted"/>
<feature type="compositionally biased region" description="Basic and acidic residues" evidence="1">
    <location>
        <begin position="243"/>
        <end position="257"/>
    </location>
</feature>
<dbReference type="KEGG" id="pbi:103067816"/>
<dbReference type="AlphaFoldDB" id="A0A9F2RD01"/>
<organism evidence="3 4">
    <name type="scientific">Python bivittatus</name>
    <name type="common">Burmese python</name>
    <name type="synonym">Python molurus bivittatus</name>
    <dbReference type="NCBI Taxonomy" id="176946"/>
    <lineage>
        <taxon>Eukaryota</taxon>
        <taxon>Metazoa</taxon>
        <taxon>Chordata</taxon>
        <taxon>Craniata</taxon>
        <taxon>Vertebrata</taxon>
        <taxon>Euteleostomi</taxon>
        <taxon>Lepidosauria</taxon>
        <taxon>Squamata</taxon>
        <taxon>Bifurcata</taxon>
        <taxon>Unidentata</taxon>
        <taxon>Episquamata</taxon>
        <taxon>Toxicofera</taxon>
        <taxon>Serpentes</taxon>
        <taxon>Henophidia</taxon>
        <taxon>Pythonidae</taxon>
        <taxon>Python</taxon>
    </lineage>
</organism>
<feature type="region of interest" description="Disordered" evidence="1">
    <location>
        <begin position="42"/>
        <end position="85"/>
    </location>
</feature>
<sequence length="306" mass="33783">MSEEALLSMDEGTLRKLLEATMDLAERRQIRSAIRELRRQELERDEEALASKRSRTERSAERQENKENRLRSWQREEEQRQQKSLDALSRKLETIRDVEELTALLRGTSEYEERKLIRASIRKLRAEEVEAATLAGKACNNRRATDTALAPREPEDNAAGDGDLQVQEPAEQELIQAPIQEQLESKAEDAPDSSLGTVLLLEAVPEPASFLEGRTEPEASGEDPGSSSHDEDSGPEPQPSSQAEKDAGGLAPPKDRGALSSSRGEAATETMREEQPAMGDAGGDALLDGESCPKLSSQRTEVPWQT</sequence>
<gene>
    <name evidence="4" type="primary">LOC103067816</name>
</gene>
<dbReference type="RefSeq" id="XP_007443012.2">
    <property type="nucleotide sequence ID" value="XM_007442950.3"/>
</dbReference>
<feature type="region of interest" description="Disordered" evidence="1">
    <location>
        <begin position="141"/>
        <end position="306"/>
    </location>
</feature>
<keyword evidence="3" id="KW-1185">Reference proteome</keyword>